<dbReference type="InterPro" id="IPR036388">
    <property type="entry name" value="WH-like_DNA-bd_sf"/>
</dbReference>
<dbReference type="AlphaFoldDB" id="A0A401Z8S1"/>
<gene>
    <name evidence="5" type="ORF">KDAU_05710</name>
</gene>
<evidence type="ECO:0000313" key="5">
    <source>
        <dbReference type="EMBL" id="GCE03242.1"/>
    </source>
</evidence>
<dbReference type="Gene3D" id="1.10.10.10">
    <property type="entry name" value="Winged helix-like DNA-binding domain superfamily/Winged helix DNA-binding domain"/>
    <property type="match status" value="1"/>
</dbReference>
<dbReference type="GO" id="GO:0006950">
    <property type="term" value="P:response to stress"/>
    <property type="evidence" value="ECO:0007669"/>
    <property type="project" value="TreeGrafter"/>
</dbReference>
<protein>
    <recommendedName>
        <fullName evidence="4">HTH marR-type domain-containing protein</fullName>
    </recommendedName>
</protein>
<dbReference type="GO" id="GO:0003700">
    <property type="term" value="F:DNA-binding transcription factor activity"/>
    <property type="evidence" value="ECO:0007669"/>
    <property type="project" value="InterPro"/>
</dbReference>
<evidence type="ECO:0000256" key="3">
    <source>
        <dbReference type="ARBA" id="ARBA00023163"/>
    </source>
</evidence>
<name>A0A401Z8S1_9CHLR</name>
<keyword evidence="3" id="KW-0804">Transcription</keyword>
<comment type="caution">
    <text evidence="5">The sequence shown here is derived from an EMBL/GenBank/DDBJ whole genome shotgun (WGS) entry which is preliminary data.</text>
</comment>
<dbReference type="SMART" id="SM00347">
    <property type="entry name" value="HTH_MARR"/>
    <property type="match status" value="1"/>
</dbReference>
<dbReference type="PANTHER" id="PTHR33164:SF43">
    <property type="entry name" value="HTH-TYPE TRANSCRIPTIONAL REPRESSOR YETL"/>
    <property type="match status" value="1"/>
</dbReference>
<dbReference type="InterPro" id="IPR000835">
    <property type="entry name" value="HTH_MarR-typ"/>
</dbReference>
<keyword evidence="6" id="KW-1185">Reference proteome</keyword>
<dbReference type="InterPro" id="IPR039422">
    <property type="entry name" value="MarR/SlyA-like"/>
</dbReference>
<keyword evidence="1" id="KW-0805">Transcription regulation</keyword>
<accession>A0A401Z8S1</accession>
<dbReference type="Proteomes" id="UP000287224">
    <property type="component" value="Unassembled WGS sequence"/>
</dbReference>
<dbReference type="PROSITE" id="PS50995">
    <property type="entry name" value="HTH_MARR_2"/>
    <property type="match status" value="1"/>
</dbReference>
<dbReference type="SUPFAM" id="SSF46785">
    <property type="entry name" value="Winged helix' DNA-binding domain"/>
    <property type="match status" value="1"/>
</dbReference>
<dbReference type="EMBL" id="BIFQ01000001">
    <property type="protein sequence ID" value="GCE03242.1"/>
    <property type="molecule type" value="Genomic_DNA"/>
</dbReference>
<proteinExistence type="predicted"/>
<dbReference type="PANTHER" id="PTHR33164">
    <property type="entry name" value="TRANSCRIPTIONAL REGULATOR, MARR FAMILY"/>
    <property type="match status" value="1"/>
</dbReference>
<sequence length="90" mass="9989">MRMTTVRRTSTSVTSRQLEVLAFLTRREHWLVGEVASALGVSSAAATKAIARLERKGLVTRSVDIMDRRCVNVRITRAGNEAIRHTAKPV</sequence>
<evidence type="ECO:0000256" key="2">
    <source>
        <dbReference type="ARBA" id="ARBA00023125"/>
    </source>
</evidence>
<keyword evidence="2" id="KW-0238">DNA-binding</keyword>
<evidence type="ECO:0000256" key="1">
    <source>
        <dbReference type="ARBA" id="ARBA00023015"/>
    </source>
</evidence>
<feature type="domain" description="HTH marR-type" evidence="4">
    <location>
        <begin position="1"/>
        <end position="90"/>
    </location>
</feature>
<evidence type="ECO:0000313" key="6">
    <source>
        <dbReference type="Proteomes" id="UP000287224"/>
    </source>
</evidence>
<dbReference type="PROSITE" id="PS01117">
    <property type="entry name" value="HTH_MARR_1"/>
    <property type="match status" value="1"/>
</dbReference>
<dbReference type="Pfam" id="PF12802">
    <property type="entry name" value="MarR_2"/>
    <property type="match status" value="1"/>
</dbReference>
<dbReference type="InterPro" id="IPR036390">
    <property type="entry name" value="WH_DNA-bd_sf"/>
</dbReference>
<evidence type="ECO:0000259" key="4">
    <source>
        <dbReference type="PROSITE" id="PS50995"/>
    </source>
</evidence>
<organism evidence="5 6">
    <name type="scientific">Dictyobacter aurantiacus</name>
    <dbReference type="NCBI Taxonomy" id="1936993"/>
    <lineage>
        <taxon>Bacteria</taxon>
        <taxon>Bacillati</taxon>
        <taxon>Chloroflexota</taxon>
        <taxon>Ktedonobacteria</taxon>
        <taxon>Ktedonobacterales</taxon>
        <taxon>Dictyobacteraceae</taxon>
        <taxon>Dictyobacter</taxon>
    </lineage>
</organism>
<dbReference type="GO" id="GO:0003677">
    <property type="term" value="F:DNA binding"/>
    <property type="evidence" value="ECO:0007669"/>
    <property type="project" value="UniProtKB-KW"/>
</dbReference>
<dbReference type="InterPro" id="IPR023187">
    <property type="entry name" value="Tscrpt_reg_MarR-type_CS"/>
</dbReference>
<reference evidence="6" key="1">
    <citation type="submission" date="2018-12" db="EMBL/GenBank/DDBJ databases">
        <title>Tengunoibacter tsumagoiensis gen. nov., sp. nov., Dictyobacter kobayashii sp. nov., D. alpinus sp. nov., and D. joshuensis sp. nov. and description of Dictyobacteraceae fam. nov. within the order Ktedonobacterales isolated from Tengu-no-mugimeshi.</title>
        <authorList>
            <person name="Wang C.M."/>
            <person name="Zheng Y."/>
            <person name="Sakai Y."/>
            <person name="Toyoda A."/>
            <person name="Minakuchi Y."/>
            <person name="Abe K."/>
            <person name="Yokota A."/>
            <person name="Yabe S."/>
        </authorList>
    </citation>
    <scope>NUCLEOTIDE SEQUENCE [LARGE SCALE GENOMIC DNA]</scope>
    <source>
        <strain evidence="6">S-27</strain>
    </source>
</reference>